<dbReference type="RefSeq" id="WP_015261034.1">
    <property type="nucleotide sequence ID" value="NC_019903.1"/>
</dbReference>
<reference evidence="3" key="1">
    <citation type="submission" date="2012-02" db="EMBL/GenBank/DDBJ databases">
        <title>Complete sequence of Desulfitobacterium dichloroeliminans LMG P-21439.</title>
        <authorList>
            <person name="Lucas S."/>
            <person name="Han J."/>
            <person name="Lapidus A."/>
            <person name="Cheng J.-F."/>
            <person name="Goodwin L."/>
            <person name="Pitluck S."/>
            <person name="Peters L."/>
            <person name="Ovchinnikova G."/>
            <person name="Teshima H."/>
            <person name="Detter J.C."/>
            <person name="Han C."/>
            <person name="Tapia R."/>
            <person name="Land M."/>
            <person name="Hauser L."/>
            <person name="Kyrpides N."/>
            <person name="Ivanova N."/>
            <person name="Pagani I."/>
            <person name="Kruse T."/>
            <person name="de Vos W.M."/>
            <person name="Boon N."/>
            <person name="Smidt H."/>
            <person name="Woyke T."/>
        </authorList>
    </citation>
    <scope>NUCLEOTIDE SEQUENCE [LARGE SCALE GENOMIC DNA]</scope>
    <source>
        <strain evidence="3">LMG P-21439 / DCA1</strain>
    </source>
</reference>
<dbReference type="STRING" id="871963.Desdi_0485"/>
<dbReference type="PANTHER" id="PTHR34227">
    <property type="entry name" value="CHAPERONE PROTEIN YCDY"/>
    <property type="match status" value="1"/>
</dbReference>
<dbReference type="KEGG" id="ddl:Desdi_0485"/>
<dbReference type="Pfam" id="PF02613">
    <property type="entry name" value="Nitrate_red_del"/>
    <property type="match status" value="1"/>
</dbReference>
<evidence type="ECO:0000313" key="2">
    <source>
        <dbReference type="EMBL" id="AGA68028.1"/>
    </source>
</evidence>
<gene>
    <name evidence="2" type="ordered locus">Desdi_0485</name>
</gene>
<evidence type="ECO:0000256" key="1">
    <source>
        <dbReference type="ARBA" id="ARBA00023186"/>
    </source>
</evidence>
<sequence>MIELKSSPENTAQPLGLAVQIEMLNALSRVFSAGGENLDQTLARLTQAYGSWLEARLGDLPGDQELLYQLKEGQEREGEKRLVYEFNRLFVGPQSPPAPPYESVYRYGERQVMQKSTLDVRQWYRSEGLSLAGRSNEPDDYIATELEFAAYLLSNAIEQYRKDQPQKAKVYKDRYNAFCHEHLAVWLPSFVQTLSASTREQFYITLGKIIQRVVKPV</sequence>
<dbReference type="InterPro" id="IPR050289">
    <property type="entry name" value="TorD/DmsD_chaperones"/>
</dbReference>
<evidence type="ECO:0000313" key="3">
    <source>
        <dbReference type="Proteomes" id="UP000010797"/>
    </source>
</evidence>
<dbReference type="InterPro" id="IPR020945">
    <property type="entry name" value="DMSO/NO3_reduct_chaperone"/>
</dbReference>
<protein>
    <submittedName>
        <fullName evidence="2">Putative component of anaerobic dehydrogenase</fullName>
    </submittedName>
</protein>
<name>L0F538_DESDL</name>
<dbReference type="EMBL" id="CP003344">
    <property type="protein sequence ID" value="AGA68028.1"/>
    <property type="molecule type" value="Genomic_DNA"/>
</dbReference>
<dbReference type="SUPFAM" id="SSF89155">
    <property type="entry name" value="TorD-like"/>
    <property type="match status" value="1"/>
</dbReference>
<dbReference type="AlphaFoldDB" id="L0F538"/>
<dbReference type="Gene3D" id="1.10.3480.10">
    <property type="entry name" value="TorD-like"/>
    <property type="match status" value="1"/>
</dbReference>
<dbReference type="eggNOG" id="COG3381">
    <property type="taxonomic scope" value="Bacteria"/>
</dbReference>
<dbReference type="PANTHER" id="PTHR34227:SF1">
    <property type="entry name" value="DIMETHYL SULFOXIDE REDUCTASE CHAPERONE-RELATED"/>
    <property type="match status" value="1"/>
</dbReference>
<keyword evidence="1" id="KW-0143">Chaperone</keyword>
<dbReference type="HOGENOM" id="CLU_077650_0_2_9"/>
<proteinExistence type="predicted"/>
<dbReference type="OrthoDB" id="1794990at2"/>
<dbReference type="Proteomes" id="UP000010797">
    <property type="component" value="Chromosome"/>
</dbReference>
<organism evidence="2 3">
    <name type="scientific">Desulfitobacterium dichloroeliminans (strain LMG P-21439 / DCA1)</name>
    <dbReference type="NCBI Taxonomy" id="871963"/>
    <lineage>
        <taxon>Bacteria</taxon>
        <taxon>Bacillati</taxon>
        <taxon>Bacillota</taxon>
        <taxon>Clostridia</taxon>
        <taxon>Eubacteriales</taxon>
        <taxon>Desulfitobacteriaceae</taxon>
        <taxon>Desulfitobacterium</taxon>
    </lineage>
</organism>
<accession>L0F538</accession>
<keyword evidence="3" id="KW-1185">Reference proteome</keyword>
<dbReference type="InterPro" id="IPR036411">
    <property type="entry name" value="TorD-like_sf"/>
</dbReference>